<dbReference type="Pfam" id="PF02902">
    <property type="entry name" value="Peptidase_C48"/>
    <property type="match status" value="1"/>
</dbReference>
<evidence type="ECO:0000256" key="1">
    <source>
        <dbReference type="ARBA" id="ARBA00005234"/>
    </source>
</evidence>
<comment type="caution">
    <text evidence="6">The sequence shown here is derived from an EMBL/GenBank/DDBJ whole genome shotgun (WGS) entry which is preliminary data.</text>
</comment>
<dbReference type="PROSITE" id="PS50330">
    <property type="entry name" value="UIM"/>
    <property type="match status" value="1"/>
</dbReference>
<evidence type="ECO:0000259" key="5">
    <source>
        <dbReference type="Pfam" id="PF02902"/>
    </source>
</evidence>
<dbReference type="Gene3D" id="3.40.395.10">
    <property type="entry name" value="Adenoviral Proteinase, Chain A"/>
    <property type="match status" value="1"/>
</dbReference>
<comment type="similarity">
    <text evidence="1">Belongs to the peptidase C48 family.</text>
</comment>
<organism evidence="6 7">
    <name type="scientific">Ambispora gerdemannii</name>
    <dbReference type="NCBI Taxonomy" id="144530"/>
    <lineage>
        <taxon>Eukaryota</taxon>
        <taxon>Fungi</taxon>
        <taxon>Fungi incertae sedis</taxon>
        <taxon>Mucoromycota</taxon>
        <taxon>Glomeromycotina</taxon>
        <taxon>Glomeromycetes</taxon>
        <taxon>Archaeosporales</taxon>
        <taxon>Ambisporaceae</taxon>
        <taxon>Ambispora</taxon>
    </lineage>
</organism>
<keyword evidence="7" id="KW-1185">Reference proteome</keyword>
<evidence type="ECO:0000313" key="6">
    <source>
        <dbReference type="EMBL" id="CAG8527312.1"/>
    </source>
</evidence>
<evidence type="ECO:0000256" key="2">
    <source>
        <dbReference type="ARBA" id="ARBA00022670"/>
    </source>
</evidence>
<keyword evidence="2" id="KW-0645">Protease</keyword>
<evidence type="ECO:0000313" key="7">
    <source>
        <dbReference type="Proteomes" id="UP000789831"/>
    </source>
</evidence>
<keyword evidence="3" id="KW-0378">Hydrolase</keyword>
<protein>
    <submittedName>
        <fullName evidence="6">9705_t:CDS:1</fullName>
    </submittedName>
</protein>
<dbReference type="GO" id="GO:0006508">
    <property type="term" value="P:proteolysis"/>
    <property type="evidence" value="ECO:0007669"/>
    <property type="project" value="UniProtKB-KW"/>
</dbReference>
<evidence type="ECO:0000256" key="4">
    <source>
        <dbReference type="SAM" id="Coils"/>
    </source>
</evidence>
<sequence>MLPLRTSQQEVEEIKPFLQQIQEKFEGEGVFLFDENNKFRIITSDNPRQPNTWDCGVYLCLFVEFLSQNELYLLDEENPLITSQEDDEDAQLAEAIRLSLLINEEQQEQQLQEILLFSSQQQVNSQQIEKIETENLQQELANELEKLELEEKQAQIEQNIIRINNQTNWIIFNASSLRSRYSTGEDKIYDINSPYLRELLKEQIKTYHEGD</sequence>
<dbReference type="GO" id="GO:0019783">
    <property type="term" value="F:ubiquitin-like protein peptidase activity"/>
    <property type="evidence" value="ECO:0007669"/>
    <property type="project" value="UniProtKB-ARBA"/>
</dbReference>
<dbReference type="OrthoDB" id="1939479at2759"/>
<reference evidence="6" key="1">
    <citation type="submission" date="2021-06" db="EMBL/GenBank/DDBJ databases">
        <authorList>
            <person name="Kallberg Y."/>
            <person name="Tangrot J."/>
            <person name="Rosling A."/>
        </authorList>
    </citation>
    <scope>NUCLEOTIDE SEQUENCE</scope>
    <source>
        <strain evidence="6">MT106</strain>
    </source>
</reference>
<feature type="domain" description="Ubiquitin-like protease family profile" evidence="5">
    <location>
        <begin position="11"/>
        <end position="70"/>
    </location>
</feature>
<dbReference type="EMBL" id="CAJVPL010000759">
    <property type="protein sequence ID" value="CAG8527312.1"/>
    <property type="molecule type" value="Genomic_DNA"/>
</dbReference>
<accession>A0A9N9ABW8</accession>
<dbReference type="InterPro" id="IPR003903">
    <property type="entry name" value="UIM_dom"/>
</dbReference>
<gene>
    <name evidence="6" type="ORF">AGERDE_LOCUS5538</name>
</gene>
<dbReference type="AlphaFoldDB" id="A0A9N9ABW8"/>
<name>A0A9N9ABW8_9GLOM</name>
<dbReference type="GO" id="GO:0008234">
    <property type="term" value="F:cysteine-type peptidase activity"/>
    <property type="evidence" value="ECO:0007669"/>
    <property type="project" value="InterPro"/>
</dbReference>
<feature type="coiled-coil region" evidence="4">
    <location>
        <begin position="130"/>
        <end position="166"/>
    </location>
</feature>
<dbReference type="Proteomes" id="UP000789831">
    <property type="component" value="Unassembled WGS sequence"/>
</dbReference>
<keyword evidence="4" id="KW-0175">Coiled coil</keyword>
<proteinExistence type="inferred from homology"/>
<dbReference type="InterPro" id="IPR038765">
    <property type="entry name" value="Papain-like_cys_pep_sf"/>
</dbReference>
<dbReference type="SUPFAM" id="SSF54001">
    <property type="entry name" value="Cysteine proteinases"/>
    <property type="match status" value="1"/>
</dbReference>
<evidence type="ECO:0000256" key="3">
    <source>
        <dbReference type="ARBA" id="ARBA00022801"/>
    </source>
</evidence>
<dbReference type="InterPro" id="IPR003653">
    <property type="entry name" value="Peptidase_C48_C"/>
</dbReference>